<accession>L2F6W8</accession>
<keyword evidence="3 6" id="KW-0812">Transmembrane</keyword>
<keyword evidence="9" id="KW-1185">Reference proteome</keyword>
<dbReference type="RefSeq" id="WP_009501731.1">
    <property type="nucleotide sequence ID" value="NZ_ANIN01000002.1"/>
</dbReference>
<sequence length="313" mass="33326">MLLTVGLDLIINFDNFWQLLPLVYSSILAAMILGVLAGLIGPMIQARDMAFAVHGTAELSFAGAACALWLGSSVTLGAVVGSMLAGVILALMGLDGKNRNALIGIMLPFGLGLGVLFLSLYQGRSSNKFGLLTGQIVAVTSADLQAMLMVAVIVLVVMAIFGRRMFFAAIDPQIAEAQHVSLRKLSLLFMFVLSLVVAVSVQLVGALLLLSLLITPTAAASQITARPLFLYGFSVLFAMIAGVGGILLSLGPGLPISPYITTISFLIYLLCFGIGFLRKKSGWQNRLNQPSNLQNDLTYPMDNNFLDNNCSKH</sequence>
<comment type="subcellular location">
    <subcellularLocation>
        <location evidence="6">Cell membrane</location>
        <topology evidence="6">Multi-pass membrane protein</topology>
    </subcellularLocation>
    <subcellularLocation>
        <location evidence="1">Membrane</location>
        <topology evidence="1">Multi-pass membrane protein</topology>
    </subcellularLocation>
</comment>
<organism evidence="8 9">
    <name type="scientific">Moraxella macacae 0408225</name>
    <dbReference type="NCBI Taxonomy" id="1230338"/>
    <lineage>
        <taxon>Bacteria</taxon>
        <taxon>Pseudomonadati</taxon>
        <taxon>Pseudomonadota</taxon>
        <taxon>Gammaproteobacteria</taxon>
        <taxon>Moraxellales</taxon>
        <taxon>Moraxellaceae</taxon>
        <taxon>Moraxella</taxon>
    </lineage>
</organism>
<comment type="similarity">
    <text evidence="2 6">Belongs to the ABC-3 integral membrane protein family.</text>
</comment>
<feature type="transmembrane region" description="Helical" evidence="7">
    <location>
        <begin position="142"/>
        <end position="161"/>
    </location>
</feature>
<proteinExistence type="inferred from homology"/>
<dbReference type="Proteomes" id="UP000023795">
    <property type="component" value="Unassembled WGS sequence"/>
</dbReference>
<feature type="transmembrane region" description="Helical" evidence="7">
    <location>
        <begin position="101"/>
        <end position="122"/>
    </location>
</feature>
<dbReference type="eggNOG" id="COG1108">
    <property type="taxonomic scope" value="Bacteria"/>
</dbReference>
<dbReference type="STRING" id="1230338.MOMA_06491"/>
<dbReference type="EMBL" id="ANIN01000002">
    <property type="protein sequence ID" value="ELA08188.1"/>
    <property type="molecule type" value="Genomic_DNA"/>
</dbReference>
<dbReference type="SUPFAM" id="SSF81345">
    <property type="entry name" value="ABC transporter involved in vitamin B12 uptake, BtuC"/>
    <property type="match status" value="1"/>
</dbReference>
<dbReference type="GO" id="GO:0055085">
    <property type="term" value="P:transmembrane transport"/>
    <property type="evidence" value="ECO:0007669"/>
    <property type="project" value="InterPro"/>
</dbReference>
<keyword evidence="4 7" id="KW-1133">Transmembrane helix</keyword>
<feature type="transmembrane region" description="Helical" evidence="7">
    <location>
        <begin position="182"/>
        <end position="198"/>
    </location>
</feature>
<dbReference type="Gene3D" id="1.10.3470.10">
    <property type="entry name" value="ABC transporter involved in vitamin B12 uptake, BtuC"/>
    <property type="match status" value="1"/>
</dbReference>
<evidence type="ECO:0000256" key="1">
    <source>
        <dbReference type="ARBA" id="ARBA00004141"/>
    </source>
</evidence>
<keyword evidence="6" id="KW-0813">Transport</keyword>
<evidence type="ECO:0000256" key="5">
    <source>
        <dbReference type="ARBA" id="ARBA00023136"/>
    </source>
</evidence>
<keyword evidence="5 7" id="KW-0472">Membrane</keyword>
<dbReference type="InterPro" id="IPR001626">
    <property type="entry name" value="ABC_TroCD"/>
</dbReference>
<feature type="transmembrane region" description="Helical" evidence="7">
    <location>
        <begin position="256"/>
        <end position="277"/>
    </location>
</feature>
<evidence type="ECO:0000256" key="3">
    <source>
        <dbReference type="ARBA" id="ARBA00022692"/>
    </source>
</evidence>
<evidence type="ECO:0000313" key="9">
    <source>
        <dbReference type="Proteomes" id="UP000023795"/>
    </source>
</evidence>
<evidence type="ECO:0000256" key="7">
    <source>
        <dbReference type="SAM" id="Phobius"/>
    </source>
</evidence>
<dbReference type="PATRIC" id="fig|1230338.3.peg.1384"/>
<protein>
    <submittedName>
        <fullName evidence="8">ABC 3 transport family protein</fullName>
    </submittedName>
</protein>
<evidence type="ECO:0000256" key="6">
    <source>
        <dbReference type="RuleBase" id="RU003943"/>
    </source>
</evidence>
<reference evidence="8 9" key="1">
    <citation type="journal article" date="2013" name="Genome Announc.">
        <title>Genome Sequence of Moraxella macacae 0408225, a Novel Bacterial Species Isolated from a Cynomolgus Macaque with Epistaxis.</title>
        <authorList>
            <person name="Ladner J.T."/>
            <person name="Whitehouse C.A."/>
            <person name="Koroleva G.I."/>
            <person name="Palacios G.F."/>
        </authorList>
    </citation>
    <scope>NUCLEOTIDE SEQUENCE [LARGE SCALE GENOMIC DNA]</scope>
    <source>
        <strain evidence="8 9">0408225</strain>
    </source>
</reference>
<dbReference type="Pfam" id="PF00950">
    <property type="entry name" value="ABC-3"/>
    <property type="match status" value="1"/>
</dbReference>
<feature type="transmembrane region" description="Helical" evidence="7">
    <location>
        <begin position="76"/>
        <end position="94"/>
    </location>
</feature>
<dbReference type="PANTHER" id="PTHR30477">
    <property type="entry name" value="ABC-TRANSPORTER METAL-BINDING PROTEIN"/>
    <property type="match status" value="1"/>
</dbReference>
<gene>
    <name evidence="8" type="ORF">MOMA_06491</name>
</gene>
<evidence type="ECO:0000256" key="4">
    <source>
        <dbReference type="ARBA" id="ARBA00022989"/>
    </source>
</evidence>
<feature type="transmembrane region" description="Helical" evidence="7">
    <location>
        <begin position="22"/>
        <end position="44"/>
    </location>
</feature>
<evidence type="ECO:0000256" key="2">
    <source>
        <dbReference type="ARBA" id="ARBA00008034"/>
    </source>
</evidence>
<feature type="transmembrane region" description="Helical" evidence="7">
    <location>
        <begin position="228"/>
        <end position="250"/>
    </location>
</feature>
<dbReference type="AlphaFoldDB" id="L2F6W8"/>
<dbReference type="GO" id="GO:0043190">
    <property type="term" value="C:ATP-binding cassette (ABC) transporter complex"/>
    <property type="evidence" value="ECO:0007669"/>
    <property type="project" value="InterPro"/>
</dbReference>
<comment type="caution">
    <text evidence="8">The sequence shown here is derived from an EMBL/GenBank/DDBJ whole genome shotgun (WGS) entry which is preliminary data.</text>
</comment>
<dbReference type="PANTHER" id="PTHR30477:SF0">
    <property type="entry name" value="METAL TRANSPORT SYSTEM MEMBRANE PROTEIN TM_0125-RELATED"/>
    <property type="match status" value="1"/>
</dbReference>
<dbReference type="InterPro" id="IPR037294">
    <property type="entry name" value="ABC_BtuC-like"/>
</dbReference>
<evidence type="ECO:0000313" key="8">
    <source>
        <dbReference type="EMBL" id="ELA08188.1"/>
    </source>
</evidence>
<name>L2F6W8_9GAMM</name>